<keyword evidence="1" id="KW-0175">Coiled coil</keyword>
<dbReference type="EMBL" id="KI660201">
    <property type="protein sequence ID" value="ETN76883.1"/>
    <property type="molecule type" value="Genomic_DNA"/>
</dbReference>
<reference evidence="3" key="1">
    <citation type="journal article" date="2014" name="Nat. Genet.">
        <title>Genome of the human hookworm Necator americanus.</title>
        <authorList>
            <person name="Tang Y.T."/>
            <person name="Gao X."/>
            <person name="Rosa B.A."/>
            <person name="Abubucker S."/>
            <person name="Hallsworth-Pepin K."/>
            <person name="Martin J."/>
            <person name="Tyagi R."/>
            <person name="Heizer E."/>
            <person name="Zhang X."/>
            <person name="Bhonagiri-Palsikar V."/>
            <person name="Minx P."/>
            <person name="Warren W.C."/>
            <person name="Wang Q."/>
            <person name="Zhan B."/>
            <person name="Hotez P.J."/>
            <person name="Sternberg P.W."/>
            <person name="Dougall A."/>
            <person name="Gaze S.T."/>
            <person name="Mulvenna J."/>
            <person name="Sotillo J."/>
            <person name="Ranganathan S."/>
            <person name="Rabelo E.M."/>
            <person name="Wilson R.K."/>
            <person name="Felgner P.L."/>
            <person name="Bethony J."/>
            <person name="Hawdon J.M."/>
            <person name="Gasser R.B."/>
            <person name="Loukas A."/>
            <person name="Mitreva M."/>
        </authorList>
    </citation>
    <scope>NUCLEOTIDE SEQUENCE [LARGE SCALE GENOMIC DNA]</scope>
</reference>
<evidence type="ECO:0000313" key="2">
    <source>
        <dbReference type="EMBL" id="ETN76883.1"/>
    </source>
</evidence>
<evidence type="ECO:0000313" key="3">
    <source>
        <dbReference type="Proteomes" id="UP000053676"/>
    </source>
</evidence>
<dbReference type="KEGG" id="nai:NECAME_03312"/>
<organism evidence="2 3">
    <name type="scientific">Necator americanus</name>
    <name type="common">Human hookworm</name>
    <dbReference type="NCBI Taxonomy" id="51031"/>
    <lineage>
        <taxon>Eukaryota</taxon>
        <taxon>Metazoa</taxon>
        <taxon>Ecdysozoa</taxon>
        <taxon>Nematoda</taxon>
        <taxon>Chromadorea</taxon>
        <taxon>Rhabditida</taxon>
        <taxon>Rhabditina</taxon>
        <taxon>Rhabditomorpha</taxon>
        <taxon>Strongyloidea</taxon>
        <taxon>Ancylostomatidae</taxon>
        <taxon>Bunostominae</taxon>
        <taxon>Necator</taxon>
    </lineage>
</organism>
<evidence type="ECO:0000256" key="1">
    <source>
        <dbReference type="SAM" id="Coils"/>
    </source>
</evidence>
<sequence length="153" mass="17744">TFNTDIEINYQALYRENAELQKALQALKLNPGGLEESLLRDQLTCAHTTIAQQQILINNNEEMISQMGQLKNVVSSQAERIRQLEQQIEEMDRELCASREAHDLLEFQVLENEENSKCLVSTYFFFLTTYIKQFAPFSNTPEKSKDLCLFFVL</sequence>
<dbReference type="AlphaFoldDB" id="W2T4S7"/>
<gene>
    <name evidence="2" type="ORF">NECAME_03312</name>
</gene>
<protein>
    <submittedName>
        <fullName evidence="2">Uncharacterized protein</fullName>
    </submittedName>
</protein>
<dbReference type="Proteomes" id="UP000053676">
    <property type="component" value="Unassembled WGS sequence"/>
</dbReference>
<feature type="coiled-coil region" evidence="1">
    <location>
        <begin position="67"/>
        <end position="94"/>
    </location>
</feature>
<dbReference type="STRING" id="51031.W2T4S7"/>
<accession>W2T4S7</accession>
<feature type="coiled-coil region" evidence="1">
    <location>
        <begin position="3"/>
        <end position="30"/>
    </location>
</feature>
<keyword evidence="3" id="KW-1185">Reference proteome</keyword>
<feature type="non-terminal residue" evidence="2">
    <location>
        <position position="1"/>
    </location>
</feature>
<proteinExistence type="predicted"/>
<name>W2T4S7_NECAM</name>
<dbReference type="OrthoDB" id="5917544at2759"/>